<gene>
    <name evidence="2" type="ORF">GUJ93_ZPchr0012g21760</name>
</gene>
<evidence type="ECO:0000256" key="1">
    <source>
        <dbReference type="SAM" id="MobiDB-lite"/>
    </source>
</evidence>
<comment type="caution">
    <text evidence="2">The sequence shown here is derived from an EMBL/GenBank/DDBJ whole genome shotgun (WGS) entry which is preliminary data.</text>
</comment>
<proteinExistence type="predicted"/>
<reference evidence="2" key="1">
    <citation type="journal article" date="2021" name="bioRxiv">
        <title>Whole Genome Assembly and Annotation of Northern Wild Rice, Zizania palustris L., Supports a Whole Genome Duplication in the Zizania Genus.</title>
        <authorList>
            <person name="Haas M."/>
            <person name="Kono T."/>
            <person name="Macchietto M."/>
            <person name="Millas R."/>
            <person name="McGilp L."/>
            <person name="Shao M."/>
            <person name="Duquette J."/>
            <person name="Hirsch C.N."/>
            <person name="Kimball J."/>
        </authorList>
    </citation>
    <scope>NUCLEOTIDE SEQUENCE</scope>
    <source>
        <tissue evidence="2">Fresh leaf tissue</tissue>
    </source>
</reference>
<dbReference type="AlphaFoldDB" id="A0A8J5WX31"/>
<evidence type="ECO:0000313" key="2">
    <source>
        <dbReference type="EMBL" id="KAG8094968.1"/>
    </source>
</evidence>
<reference evidence="2" key="2">
    <citation type="submission" date="2021-02" db="EMBL/GenBank/DDBJ databases">
        <authorList>
            <person name="Kimball J.A."/>
            <person name="Haas M.W."/>
            <person name="Macchietto M."/>
            <person name="Kono T."/>
            <person name="Duquette J."/>
            <person name="Shao M."/>
        </authorList>
    </citation>
    <scope>NUCLEOTIDE SEQUENCE</scope>
    <source>
        <tissue evidence="2">Fresh leaf tissue</tissue>
    </source>
</reference>
<dbReference type="Proteomes" id="UP000729402">
    <property type="component" value="Unassembled WGS sequence"/>
</dbReference>
<accession>A0A8J5WX31</accession>
<feature type="region of interest" description="Disordered" evidence="1">
    <location>
        <begin position="1"/>
        <end position="21"/>
    </location>
</feature>
<sequence>MTTAARAVSAGGNRVAGPLDTDCGDVEGVAEVDADVGGTVEGARGAAEGAGGTSEGTTKWPVRGRHRWGQRRGAIQRWCQWGGRRRHCGRKWRKKKKGMIGNTK</sequence>
<dbReference type="EMBL" id="JAAALK010000080">
    <property type="protein sequence ID" value="KAG8094968.1"/>
    <property type="molecule type" value="Genomic_DNA"/>
</dbReference>
<keyword evidence="3" id="KW-1185">Reference proteome</keyword>
<evidence type="ECO:0000313" key="3">
    <source>
        <dbReference type="Proteomes" id="UP000729402"/>
    </source>
</evidence>
<feature type="region of interest" description="Disordered" evidence="1">
    <location>
        <begin position="42"/>
        <end position="61"/>
    </location>
</feature>
<name>A0A8J5WX31_ZIZPA</name>
<organism evidence="2 3">
    <name type="scientific">Zizania palustris</name>
    <name type="common">Northern wild rice</name>
    <dbReference type="NCBI Taxonomy" id="103762"/>
    <lineage>
        <taxon>Eukaryota</taxon>
        <taxon>Viridiplantae</taxon>
        <taxon>Streptophyta</taxon>
        <taxon>Embryophyta</taxon>
        <taxon>Tracheophyta</taxon>
        <taxon>Spermatophyta</taxon>
        <taxon>Magnoliopsida</taxon>
        <taxon>Liliopsida</taxon>
        <taxon>Poales</taxon>
        <taxon>Poaceae</taxon>
        <taxon>BOP clade</taxon>
        <taxon>Oryzoideae</taxon>
        <taxon>Oryzeae</taxon>
        <taxon>Zizaniinae</taxon>
        <taxon>Zizania</taxon>
    </lineage>
</organism>
<protein>
    <submittedName>
        <fullName evidence="2">Uncharacterized protein</fullName>
    </submittedName>
</protein>